<dbReference type="Gene3D" id="3.90.550.10">
    <property type="entry name" value="Spore Coat Polysaccharide Biosynthesis Protein SpsA, Chain A"/>
    <property type="match status" value="1"/>
</dbReference>
<reference evidence="2" key="1">
    <citation type="journal article" date="2014" name="Front. Microbiol.">
        <title>High frequency of phylogenetically diverse reductive dehalogenase-homologous genes in deep subseafloor sedimentary metagenomes.</title>
        <authorList>
            <person name="Kawai M."/>
            <person name="Futagami T."/>
            <person name="Toyoda A."/>
            <person name="Takaki Y."/>
            <person name="Nishi S."/>
            <person name="Hori S."/>
            <person name="Arai W."/>
            <person name="Tsubouchi T."/>
            <person name="Morono Y."/>
            <person name="Uchiyama I."/>
            <person name="Ito T."/>
            <person name="Fujiyama A."/>
            <person name="Inagaki F."/>
            <person name="Takami H."/>
        </authorList>
    </citation>
    <scope>NUCLEOTIDE SEQUENCE</scope>
    <source>
        <strain evidence="2">Expedition CK06-06</strain>
    </source>
</reference>
<organism evidence="2">
    <name type="scientific">marine sediment metagenome</name>
    <dbReference type="NCBI Taxonomy" id="412755"/>
    <lineage>
        <taxon>unclassified sequences</taxon>
        <taxon>metagenomes</taxon>
        <taxon>ecological metagenomes</taxon>
    </lineage>
</organism>
<dbReference type="InterPro" id="IPR001173">
    <property type="entry name" value="Glyco_trans_2-like"/>
</dbReference>
<dbReference type="GO" id="GO:0016758">
    <property type="term" value="F:hexosyltransferase activity"/>
    <property type="evidence" value="ECO:0007669"/>
    <property type="project" value="UniProtKB-ARBA"/>
</dbReference>
<dbReference type="CDD" id="cd00761">
    <property type="entry name" value="Glyco_tranf_GTA_type"/>
    <property type="match status" value="1"/>
</dbReference>
<name>X1MKY5_9ZZZZ</name>
<feature type="domain" description="Glycosyltransferase 2-like" evidence="1">
    <location>
        <begin position="9"/>
        <end position="91"/>
    </location>
</feature>
<accession>X1MKY5</accession>
<proteinExistence type="predicted"/>
<feature type="non-terminal residue" evidence="2">
    <location>
        <position position="91"/>
    </location>
</feature>
<dbReference type="Pfam" id="PF00535">
    <property type="entry name" value="Glycos_transf_2"/>
    <property type="match status" value="1"/>
</dbReference>
<evidence type="ECO:0000313" key="2">
    <source>
        <dbReference type="EMBL" id="GAI32307.1"/>
    </source>
</evidence>
<dbReference type="SUPFAM" id="SSF53448">
    <property type="entry name" value="Nucleotide-diphospho-sugar transferases"/>
    <property type="match status" value="1"/>
</dbReference>
<evidence type="ECO:0000259" key="1">
    <source>
        <dbReference type="Pfam" id="PF00535"/>
    </source>
</evidence>
<gene>
    <name evidence="2" type="ORF">S06H3_27103</name>
</gene>
<dbReference type="InterPro" id="IPR029044">
    <property type="entry name" value="Nucleotide-diphossugar_trans"/>
</dbReference>
<dbReference type="EMBL" id="BARV01015705">
    <property type="protein sequence ID" value="GAI32307.1"/>
    <property type="molecule type" value="Genomic_DNA"/>
</dbReference>
<dbReference type="AlphaFoldDB" id="X1MKY5"/>
<comment type="caution">
    <text evidence="2">The sequence shown here is derived from an EMBL/GenBank/DDBJ whole genome shotgun (WGS) entry which is preliminary data.</text>
</comment>
<dbReference type="PANTHER" id="PTHR22916:SF3">
    <property type="entry name" value="UDP-GLCNAC:BETAGAL BETA-1,3-N-ACETYLGLUCOSAMINYLTRANSFERASE-LIKE PROTEIN 1"/>
    <property type="match status" value="1"/>
</dbReference>
<protein>
    <recommendedName>
        <fullName evidence="1">Glycosyltransferase 2-like domain-containing protein</fullName>
    </recommendedName>
</protein>
<sequence length="91" mass="10395">MINNNPLVTVLMPVYNGEKYLEQAINSILNQTFKDFEFLIIDDGSTDNSVEIIKSFNDSRIKLFLNNKNLKLIATLNRGIKLANGKYIARM</sequence>
<dbReference type="PANTHER" id="PTHR22916">
    <property type="entry name" value="GLYCOSYLTRANSFERASE"/>
    <property type="match status" value="1"/>
</dbReference>